<dbReference type="SUPFAM" id="SSF82714">
    <property type="entry name" value="Multidrug efflux transporter AcrB TolC docking domain, DN and DC subdomains"/>
    <property type="match status" value="2"/>
</dbReference>
<feature type="transmembrane region" description="Helical" evidence="1">
    <location>
        <begin position="12"/>
        <end position="32"/>
    </location>
</feature>
<organism evidence="2 3">
    <name type="scientific">Wenzhouxiangella sediminis</name>
    <dbReference type="NCBI Taxonomy" id="1792836"/>
    <lineage>
        <taxon>Bacteria</taxon>
        <taxon>Pseudomonadati</taxon>
        <taxon>Pseudomonadota</taxon>
        <taxon>Gammaproteobacteria</taxon>
        <taxon>Chromatiales</taxon>
        <taxon>Wenzhouxiangellaceae</taxon>
        <taxon>Wenzhouxiangella</taxon>
    </lineage>
</organism>
<dbReference type="EMBL" id="QUZK01000048">
    <property type="protein sequence ID" value="RFF29339.1"/>
    <property type="molecule type" value="Genomic_DNA"/>
</dbReference>
<dbReference type="InterPro" id="IPR027463">
    <property type="entry name" value="AcrB_DN_DC_subdom"/>
</dbReference>
<dbReference type="Gene3D" id="3.30.2090.10">
    <property type="entry name" value="Multidrug efflux transporter AcrB TolC docking domain, DN and DC subdomains"/>
    <property type="match status" value="2"/>
</dbReference>
<proteinExistence type="predicted"/>
<evidence type="ECO:0000313" key="3">
    <source>
        <dbReference type="Proteomes" id="UP000260351"/>
    </source>
</evidence>
<dbReference type="AlphaFoldDB" id="A0A3E1K5P4"/>
<dbReference type="PANTHER" id="PTHR32063:SF0">
    <property type="entry name" value="SWARMING MOTILITY PROTEIN SWRC"/>
    <property type="match status" value="1"/>
</dbReference>
<feature type="transmembrane region" description="Helical" evidence="1">
    <location>
        <begin position="906"/>
        <end position="927"/>
    </location>
</feature>
<dbReference type="InterPro" id="IPR001036">
    <property type="entry name" value="Acrflvin-R"/>
</dbReference>
<keyword evidence="1" id="KW-0472">Membrane</keyword>
<protein>
    <submittedName>
        <fullName evidence="2">Efflux RND transporter permease subunit</fullName>
    </submittedName>
</protein>
<dbReference type="GO" id="GO:0005886">
    <property type="term" value="C:plasma membrane"/>
    <property type="evidence" value="ECO:0007669"/>
    <property type="project" value="TreeGrafter"/>
</dbReference>
<reference evidence="2 3" key="1">
    <citation type="submission" date="2018-08" db="EMBL/GenBank/DDBJ databases">
        <title>Wenzhouxiangella salilacus sp. nov., a novel bacterium isolated from a saline lake in Xinjiang Province, China.</title>
        <authorList>
            <person name="Han S."/>
        </authorList>
    </citation>
    <scope>NUCLEOTIDE SEQUENCE [LARGE SCALE GENOMIC DNA]</scope>
    <source>
        <strain evidence="2 3">XDB06</strain>
    </source>
</reference>
<feature type="transmembrane region" description="Helical" evidence="1">
    <location>
        <begin position="851"/>
        <end position="869"/>
    </location>
</feature>
<evidence type="ECO:0000313" key="2">
    <source>
        <dbReference type="EMBL" id="RFF29339.1"/>
    </source>
</evidence>
<dbReference type="Gene3D" id="3.30.70.1440">
    <property type="entry name" value="Multidrug efflux transporter AcrB pore domain"/>
    <property type="match status" value="1"/>
</dbReference>
<dbReference type="SUPFAM" id="SSF82693">
    <property type="entry name" value="Multidrug efflux transporter AcrB pore domain, PN1, PN2, PC1 and PC2 subdomains"/>
    <property type="match status" value="3"/>
</dbReference>
<feature type="transmembrane region" description="Helical" evidence="1">
    <location>
        <begin position="359"/>
        <end position="380"/>
    </location>
</feature>
<dbReference type="RefSeq" id="WP_116651705.1">
    <property type="nucleotide sequence ID" value="NZ_QUZK01000048.1"/>
</dbReference>
<dbReference type="Gene3D" id="1.20.1640.10">
    <property type="entry name" value="Multidrug efflux transporter AcrB transmembrane domain"/>
    <property type="match status" value="2"/>
</dbReference>
<sequence length="1026" mass="111318">MTLPELSIRRHVLAWMISAVMVLFGLIGFRSIGVDRFPEIEFPVVSITTVLPGASPEIVDASITNIVEGSVNSVPGIDYIQSNSSPGVSNVIVTFNLAKDIDVAFNEVQAKVNQVVRELPEDADPPVVAKVEAGASAIMWISLQGDRTLQQLNQYADNVIRKRLETIDGVGEVRIGGRRARTIRVEVDLERMAALGVTAQDIRTAFATEHVQFPGGFLVSGSTESLVKLDLEYHSPQALENMVVRHVDGAPIRISDFAEVVDGLADNRSIARFMGEPTVGLGIVKIAGTNTVAIVEEVRRRLDEQIIPQLPPGMTIKIASDDSELIEEIVQALEDHLLEGTLLAALVVLFFLRTWRGTVIIALAIPVSLLAAVAAIYALGYTFNTMTLLGLLLLIGVVVDDAIVVLENIYRFREEETPDPIEAAIGGSNQVFFAIIATTLTLVSIFASVIFLGGIIGRFFESFAVTVTVGVLASAVVSLTLTPMLSSRFLRVRRKGEEHGRLYHALDRFFESMNGGYKRALGWSLHRRWGVLLIATLVVLTSGFFLADIDKEFVPEEDEGRFVVSFRAPLGTGIEATDRYLGRIEQVLGGHEEIRTYFTAIGLGEAGEVNRGIAFVRMVDRAERDVSQQVFLDELRAELAGIPGVLAFAAPPSIVGGQRGDPLQFVINGPDLERVSELAGRMRQRLEDIEGMGRLDLDLQLDLPQLDIEVDRVRTAEAGLSSADVAFAVNMLVGGYDIARYNDEPGDGERYDIRVKAGEGEVTRPADLGRIYLRSPEGALVRFDSLATARETVGPAVITRFDLNYSADFYGNPDIPLGEAVNAIDAAAEDILPLGYQVAYKAQAREFQQTVGYVLFAFVLAVVLVYIVLASQFNSFIQPLIVMTAQPLAVIGGVFLLWLTGHSLNIYSMIGMVLLVGLVAKNSILLVDLANQYRERGQDVDEALRNACPVRLRPVLMTSFTVILALLPPALGLGAGADTNGPLAVAVIGGMLSSTLLTLVVVPAAYSLVEGRLGRRRSTTDISTES</sequence>
<keyword evidence="1" id="KW-1133">Transmembrane helix</keyword>
<dbReference type="Gene3D" id="3.30.70.1320">
    <property type="entry name" value="Multidrug efflux transporter AcrB pore domain like"/>
    <property type="match status" value="1"/>
</dbReference>
<feature type="transmembrane region" description="Helical" evidence="1">
    <location>
        <begin position="431"/>
        <end position="456"/>
    </location>
</feature>
<feature type="transmembrane region" description="Helical" evidence="1">
    <location>
        <begin position="955"/>
        <end position="977"/>
    </location>
</feature>
<dbReference type="Gene3D" id="3.30.70.1430">
    <property type="entry name" value="Multidrug efflux transporter AcrB pore domain"/>
    <property type="match status" value="2"/>
</dbReference>
<dbReference type="Proteomes" id="UP000260351">
    <property type="component" value="Unassembled WGS sequence"/>
</dbReference>
<dbReference type="Pfam" id="PF00873">
    <property type="entry name" value="ACR_tran"/>
    <property type="match status" value="1"/>
</dbReference>
<feature type="transmembrane region" description="Helical" evidence="1">
    <location>
        <begin position="881"/>
        <end position="900"/>
    </location>
</feature>
<evidence type="ECO:0000256" key="1">
    <source>
        <dbReference type="SAM" id="Phobius"/>
    </source>
</evidence>
<feature type="transmembrane region" description="Helical" evidence="1">
    <location>
        <begin position="983"/>
        <end position="1009"/>
    </location>
</feature>
<accession>A0A3E1K5P4</accession>
<feature type="transmembrane region" description="Helical" evidence="1">
    <location>
        <begin position="462"/>
        <end position="485"/>
    </location>
</feature>
<name>A0A3E1K5P4_9GAMM</name>
<dbReference type="PRINTS" id="PR00702">
    <property type="entry name" value="ACRIFLAVINRP"/>
</dbReference>
<feature type="transmembrane region" description="Helical" evidence="1">
    <location>
        <begin position="386"/>
        <end position="410"/>
    </location>
</feature>
<keyword evidence="1" id="KW-0812">Transmembrane</keyword>
<keyword evidence="3" id="KW-1185">Reference proteome</keyword>
<dbReference type="OrthoDB" id="9758297at2"/>
<gene>
    <name evidence="2" type="ORF">DZC52_13640</name>
</gene>
<dbReference type="GO" id="GO:0042910">
    <property type="term" value="F:xenobiotic transmembrane transporter activity"/>
    <property type="evidence" value="ECO:0007669"/>
    <property type="project" value="TreeGrafter"/>
</dbReference>
<dbReference type="SUPFAM" id="SSF82866">
    <property type="entry name" value="Multidrug efflux transporter AcrB transmembrane domain"/>
    <property type="match status" value="2"/>
</dbReference>
<comment type="caution">
    <text evidence="2">The sequence shown here is derived from an EMBL/GenBank/DDBJ whole genome shotgun (WGS) entry which is preliminary data.</text>
</comment>
<dbReference type="PANTHER" id="PTHR32063">
    <property type="match status" value="1"/>
</dbReference>